<evidence type="ECO:0000256" key="1">
    <source>
        <dbReference type="ARBA" id="ARBA00004651"/>
    </source>
</evidence>
<comment type="similarity">
    <text evidence="2">Belongs to the EamA transporter family.</text>
</comment>
<reference evidence="10 11" key="1">
    <citation type="submission" date="2018-12" db="EMBL/GenBank/DDBJ databases">
        <title>Rubrispira sanarue gen. nov., sp., nov., a member of the order Silvanigrellales, isolated from a brackish lake in Hamamatsu Japan.</title>
        <authorList>
            <person name="Maejima Y."/>
            <person name="Iino T."/>
            <person name="Muraguchi Y."/>
            <person name="Fukuda K."/>
            <person name="Nojiri H."/>
            <person name="Ohkuma M."/>
            <person name="Moriuchi R."/>
            <person name="Dohra H."/>
            <person name="Kimbara K."/>
            <person name="Shintani M."/>
        </authorList>
    </citation>
    <scope>NUCLEOTIDE SEQUENCE [LARGE SCALE GENOMIC DNA]</scope>
    <source>
        <strain evidence="10 11">RF1110005</strain>
    </source>
</reference>
<feature type="domain" description="EamA" evidence="9">
    <location>
        <begin position="10"/>
        <end position="144"/>
    </location>
</feature>
<keyword evidence="7 8" id="KW-0472">Membrane</keyword>
<accession>A0A4P2VME5</accession>
<name>A0A4P2VME5_FLUSA</name>
<feature type="transmembrane region" description="Helical" evidence="8">
    <location>
        <begin position="184"/>
        <end position="204"/>
    </location>
</feature>
<evidence type="ECO:0000256" key="6">
    <source>
        <dbReference type="ARBA" id="ARBA00022989"/>
    </source>
</evidence>
<feature type="transmembrane region" description="Helical" evidence="8">
    <location>
        <begin position="106"/>
        <end position="123"/>
    </location>
</feature>
<evidence type="ECO:0000256" key="5">
    <source>
        <dbReference type="ARBA" id="ARBA00022692"/>
    </source>
</evidence>
<feature type="transmembrane region" description="Helical" evidence="8">
    <location>
        <begin position="248"/>
        <end position="265"/>
    </location>
</feature>
<dbReference type="Pfam" id="PF00892">
    <property type="entry name" value="EamA"/>
    <property type="match status" value="1"/>
</dbReference>
<feature type="transmembrane region" description="Helical" evidence="8">
    <location>
        <begin position="154"/>
        <end position="172"/>
    </location>
</feature>
<dbReference type="PANTHER" id="PTHR22911">
    <property type="entry name" value="ACYL-MALONYL CONDENSING ENZYME-RELATED"/>
    <property type="match status" value="1"/>
</dbReference>
<dbReference type="PANTHER" id="PTHR22911:SF137">
    <property type="entry name" value="SOLUTE CARRIER FAMILY 35 MEMBER G2-RELATED"/>
    <property type="match status" value="1"/>
</dbReference>
<evidence type="ECO:0000256" key="7">
    <source>
        <dbReference type="ARBA" id="ARBA00023136"/>
    </source>
</evidence>
<dbReference type="GO" id="GO:0005886">
    <property type="term" value="C:plasma membrane"/>
    <property type="evidence" value="ECO:0007669"/>
    <property type="project" value="UniProtKB-SubCell"/>
</dbReference>
<feature type="transmembrane region" description="Helical" evidence="8">
    <location>
        <begin position="216"/>
        <end position="236"/>
    </location>
</feature>
<evidence type="ECO:0000259" key="9">
    <source>
        <dbReference type="Pfam" id="PF00892"/>
    </source>
</evidence>
<dbReference type="NCBIfam" id="TIGR00688">
    <property type="entry name" value="rarD"/>
    <property type="match status" value="1"/>
</dbReference>
<gene>
    <name evidence="10" type="primary">rarD</name>
    <name evidence="10" type="ORF">JCM31447_23810</name>
</gene>
<dbReference type="RefSeq" id="WP_130610753.1">
    <property type="nucleotide sequence ID" value="NZ_AP019368.1"/>
</dbReference>
<dbReference type="InterPro" id="IPR000620">
    <property type="entry name" value="EamA_dom"/>
</dbReference>
<keyword evidence="5 8" id="KW-0812">Transmembrane</keyword>
<dbReference type="KEGG" id="sbf:JCM31447_23810"/>
<evidence type="ECO:0000256" key="3">
    <source>
        <dbReference type="ARBA" id="ARBA00022448"/>
    </source>
</evidence>
<comment type="subcellular location">
    <subcellularLocation>
        <location evidence="1">Cell membrane</location>
        <topology evidence="1">Multi-pass membrane protein</topology>
    </subcellularLocation>
</comment>
<feature type="transmembrane region" description="Helical" evidence="8">
    <location>
        <begin position="277"/>
        <end position="297"/>
    </location>
</feature>
<keyword evidence="3" id="KW-0813">Transport</keyword>
<protein>
    <submittedName>
        <fullName evidence="10">EamA family transporter RarD</fullName>
    </submittedName>
</protein>
<dbReference type="SUPFAM" id="SSF103481">
    <property type="entry name" value="Multidrug resistance efflux transporter EmrE"/>
    <property type="match status" value="2"/>
</dbReference>
<feature type="transmembrane region" description="Helical" evidence="8">
    <location>
        <begin position="78"/>
        <end position="100"/>
    </location>
</feature>
<feature type="transmembrane region" description="Helical" evidence="8">
    <location>
        <begin position="130"/>
        <end position="148"/>
    </location>
</feature>
<keyword evidence="11" id="KW-1185">Reference proteome</keyword>
<evidence type="ECO:0000313" key="11">
    <source>
        <dbReference type="Proteomes" id="UP000291236"/>
    </source>
</evidence>
<dbReference type="AlphaFoldDB" id="A0A4P2VME5"/>
<sequence length="305" mass="35038">MENSQSNRKLGLCLIILAFSIWGLIPLYFKTLIEVSPLEILAHRAVWSLFFLIGILLIQKQFMQIFECLKNKKYRYYLILTAILISSNWLIYIWAILHNYLMEASLGYFLTPLLNILLGVLFLKENLNFMQKISLSITIVALFVQFSSAQFFGVGPWISMSLALTFGIYSLIRKKIEVNSEIGLSIETLYLFPFAFGYLVYIYLNQNMVFLSSVNTSLILIFSGVVTALPLLLFVAGSKYLPLSSVGFFQYISPTSQLLIAIFVYNEKASVEKIISFSLVWFALSLYIIHNVYQIYFNKKIQIKS</sequence>
<evidence type="ECO:0000256" key="8">
    <source>
        <dbReference type="SAM" id="Phobius"/>
    </source>
</evidence>
<proteinExistence type="inferred from homology"/>
<evidence type="ECO:0000313" key="10">
    <source>
        <dbReference type="EMBL" id="BBH53928.1"/>
    </source>
</evidence>
<dbReference type="InterPro" id="IPR037185">
    <property type="entry name" value="EmrE-like"/>
</dbReference>
<organism evidence="10 11">
    <name type="scientific">Fluviispira sanaruensis</name>
    <dbReference type="NCBI Taxonomy" id="2493639"/>
    <lineage>
        <taxon>Bacteria</taxon>
        <taxon>Pseudomonadati</taxon>
        <taxon>Bdellovibrionota</taxon>
        <taxon>Oligoflexia</taxon>
        <taxon>Silvanigrellales</taxon>
        <taxon>Silvanigrellaceae</taxon>
        <taxon>Fluviispira</taxon>
    </lineage>
</organism>
<dbReference type="OrthoDB" id="369870at2"/>
<evidence type="ECO:0000256" key="4">
    <source>
        <dbReference type="ARBA" id="ARBA00022475"/>
    </source>
</evidence>
<dbReference type="EMBL" id="AP019368">
    <property type="protein sequence ID" value="BBH53928.1"/>
    <property type="molecule type" value="Genomic_DNA"/>
</dbReference>
<feature type="transmembrane region" description="Helical" evidence="8">
    <location>
        <begin position="41"/>
        <end position="58"/>
    </location>
</feature>
<keyword evidence="6 8" id="KW-1133">Transmembrane helix</keyword>
<keyword evidence="4" id="KW-1003">Cell membrane</keyword>
<feature type="transmembrane region" description="Helical" evidence="8">
    <location>
        <begin position="12"/>
        <end position="29"/>
    </location>
</feature>
<evidence type="ECO:0000256" key="2">
    <source>
        <dbReference type="ARBA" id="ARBA00007362"/>
    </source>
</evidence>
<dbReference type="Proteomes" id="UP000291236">
    <property type="component" value="Chromosome"/>
</dbReference>
<dbReference type="InterPro" id="IPR004626">
    <property type="entry name" value="RarD"/>
</dbReference>